<protein>
    <submittedName>
        <fullName evidence="10">Chemotaxis protein CheY</fullName>
    </submittedName>
</protein>
<dbReference type="InterPro" id="IPR036388">
    <property type="entry name" value="WH-like_DNA-bd_sf"/>
</dbReference>
<dbReference type="GO" id="GO:0000976">
    <property type="term" value="F:transcription cis-regulatory region binding"/>
    <property type="evidence" value="ECO:0007669"/>
    <property type="project" value="TreeGrafter"/>
</dbReference>
<dbReference type="PANTHER" id="PTHR48111">
    <property type="entry name" value="REGULATOR OF RPOS"/>
    <property type="match status" value="1"/>
</dbReference>
<dbReference type="InterPro" id="IPR001789">
    <property type="entry name" value="Sig_transdc_resp-reg_receiver"/>
</dbReference>
<evidence type="ECO:0000256" key="1">
    <source>
        <dbReference type="ARBA" id="ARBA00022553"/>
    </source>
</evidence>
<comment type="caution">
    <text evidence="10">The sequence shown here is derived from an EMBL/GenBank/DDBJ whole genome shotgun (WGS) entry which is preliminary data.</text>
</comment>
<evidence type="ECO:0000259" key="9">
    <source>
        <dbReference type="PROSITE" id="PS51755"/>
    </source>
</evidence>
<dbReference type="SMART" id="SM00862">
    <property type="entry name" value="Trans_reg_C"/>
    <property type="match status" value="1"/>
</dbReference>
<dbReference type="Pfam" id="PF00486">
    <property type="entry name" value="Trans_reg_C"/>
    <property type="match status" value="1"/>
</dbReference>
<dbReference type="CDD" id="cd00383">
    <property type="entry name" value="trans_reg_C"/>
    <property type="match status" value="1"/>
</dbReference>
<evidence type="ECO:0000256" key="5">
    <source>
        <dbReference type="ARBA" id="ARBA00023163"/>
    </source>
</evidence>
<dbReference type="FunFam" id="3.40.50.2300:FF:000001">
    <property type="entry name" value="DNA-binding response regulator PhoB"/>
    <property type="match status" value="1"/>
</dbReference>
<dbReference type="RefSeq" id="WP_035163634.1">
    <property type="nucleotide sequence ID" value="NZ_AZTB01000033.1"/>
</dbReference>
<evidence type="ECO:0000313" key="11">
    <source>
        <dbReference type="Proteomes" id="UP000029622"/>
    </source>
</evidence>
<dbReference type="EMBL" id="AZTB01000033">
    <property type="protein sequence ID" value="KGG80257.1"/>
    <property type="molecule type" value="Genomic_DNA"/>
</dbReference>
<evidence type="ECO:0000256" key="6">
    <source>
        <dbReference type="PROSITE-ProRule" id="PRU00169"/>
    </source>
</evidence>
<evidence type="ECO:0000256" key="4">
    <source>
        <dbReference type="ARBA" id="ARBA00023125"/>
    </source>
</evidence>
<dbReference type="Gene3D" id="3.40.50.2300">
    <property type="match status" value="1"/>
</dbReference>
<evidence type="ECO:0000313" key="10">
    <source>
        <dbReference type="EMBL" id="KGG80257.1"/>
    </source>
</evidence>
<dbReference type="Proteomes" id="UP000029622">
    <property type="component" value="Unassembled WGS sequence"/>
</dbReference>
<dbReference type="InterPro" id="IPR039420">
    <property type="entry name" value="WalR-like"/>
</dbReference>
<dbReference type="InterPro" id="IPR001867">
    <property type="entry name" value="OmpR/PhoB-type_DNA-bd"/>
</dbReference>
<evidence type="ECO:0000256" key="3">
    <source>
        <dbReference type="ARBA" id="ARBA00023015"/>
    </source>
</evidence>
<dbReference type="GO" id="GO:0032993">
    <property type="term" value="C:protein-DNA complex"/>
    <property type="evidence" value="ECO:0007669"/>
    <property type="project" value="TreeGrafter"/>
</dbReference>
<evidence type="ECO:0000256" key="2">
    <source>
        <dbReference type="ARBA" id="ARBA00023012"/>
    </source>
</evidence>
<keyword evidence="2" id="KW-0902">Two-component regulatory system</keyword>
<reference evidence="10 11" key="1">
    <citation type="submission" date="2013-12" db="EMBL/GenBank/DDBJ databases">
        <title>Draft genome sequence of Caloranaerobacter sp. H53214.</title>
        <authorList>
            <person name="Jiang L.J."/>
            <person name="Shao Z.Z."/>
            <person name="Long M.N."/>
        </authorList>
    </citation>
    <scope>NUCLEOTIDE SEQUENCE [LARGE SCALE GENOMIC DNA]</scope>
    <source>
        <strain evidence="10 11">H53214</strain>
    </source>
</reference>
<dbReference type="PROSITE" id="PS50110">
    <property type="entry name" value="RESPONSE_REGULATORY"/>
    <property type="match status" value="1"/>
</dbReference>
<organism evidence="10 11">
    <name type="scientific">Caloranaerobacter azorensis H53214</name>
    <dbReference type="NCBI Taxonomy" id="1156417"/>
    <lineage>
        <taxon>Bacteria</taxon>
        <taxon>Bacillati</taxon>
        <taxon>Bacillota</taxon>
        <taxon>Tissierellia</taxon>
        <taxon>Tissierellales</taxon>
        <taxon>Thermohalobacteraceae</taxon>
        <taxon>Caloranaerobacter</taxon>
    </lineage>
</organism>
<dbReference type="SMART" id="SM00448">
    <property type="entry name" value="REC"/>
    <property type="match status" value="1"/>
</dbReference>
<feature type="domain" description="Response regulatory" evidence="8">
    <location>
        <begin position="3"/>
        <end position="117"/>
    </location>
</feature>
<dbReference type="PROSITE" id="PS51755">
    <property type="entry name" value="OMPR_PHOB"/>
    <property type="match status" value="1"/>
</dbReference>
<dbReference type="SUPFAM" id="SSF52172">
    <property type="entry name" value="CheY-like"/>
    <property type="match status" value="1"/>
</dbReference>
<dbReference type="Gene3D" id="1.10.10.10">
    <property type="entry name" value="Winged helix-like DNA-binding domain superfamily/Winged helix DNA-binding domain"/>
    <property type="match status" value="1"/>
</dbReference>
<dbReference type="Pfam" id="PF00072">
    <property type="entry name" value="Response_reg"/>
    <property type="match status" value="1"/>
</dbReference>
<sequence length="234" mass="27138">MRKVLVLEDKTEIRQFIVINLKRAGFHVIEASTGEDALEILNNEEVDIAVLDVMLPGIDGFEVCRKIRQKDETIGIIMLTAKTQEMDKINGLMLGADDYVVKPFSPSELVARIDALYRRIDMIKRKAKNEIICGSFKLDFKQRRLFKKGKPIDITQTEFAIMKLFLENQGEALSRDYILDKVWGKNYFGSIKVVDVNIRRLRQKIEDNPSEPRFIETVWGYGYRWKKDECVEGN</sequence>
<accession>A0A096BH99</accession>
<dbReference type="PANTHER" id="PTHR48111:SF54">
    <property type="entry name" value="STAGE 0 SPORULATION PROTEIN A HOMOLOG"/>
    <property type="match status" value="1"/>
</dbReference>
<feature type="domain" description="OmpR/PhoB-type" evidence="9">
    <location>
        <begin position="128"/>
        <end position="227"/>
    </location>
</feature>
<gene>
    <name evidence="10" type="ORF">Y919_07365</name>
</gene>
<name>A0A096BH99_9FIRM</name>
<dbReference type="AlphaFoldDB" id="A0A096BH99"/>
<dbReference type="GO" id="GO:0000156">
    <property type="term" value="F:phosphorelay response regulator activity"/>
    <property type="evidence" value="ECO:0007669"/>
    <property type="project" value="TreeGrafter"/>
</dbReference>
<keyword evidence="4 7" id="KW-0238">DNA-binding</keyword>
<dbReference type="GO" id="GO:0005829">
    <property type="term" value="C:cytosol"/>
    <property type="evidence" value="ECO:0007669"/>
    <property type="project" value="TreeGrafter"/>
</dbReference>
<dbReference type="FunFam" id="1.10.10.10:FF:000018">
    <property type="entry name" value="DNA-binding response regulator ResD"/>
    <property type="match status" value="1"/>
</dbReference>
<keyword evidence="1 6" id="KW-0597">Phosphoprotein</keyword>
<dbReference type="InterPro" id="IPR011006">
    <property type="entry name" value="CheY-like_superfamily"/>
</dbReference>
<feature type="DNA-binding region" description="OmpR/PhoB-type" evidence="7">
    <location>
        <begin position="128"/>
        <end position="227"/>
    </location>
</feature>
<proteinExistence type="predicted"/>
<feature type="modified residue" description="4-aspartylphosphate" evidence="6">
    <location>
        <position position="52"/>
    </location>
</feature>
<keyword evidence="5" id="KW-0804">Transcription</keyword>
<dbReference type="STRING" id="1156417.Y919_07365"/>
<dbReference type="GO" id="GO:0006355">
    <property type="term" value="P:regulation of DNA-templated transcription"/>
    <property type="evidence" value="ECO:0007669"/>
    <property type="project" value="InterPro"/>
</dbReference>
<keyword evidence="3" id="KW-0805">Transcription regulation</keyword>
<evidence type="ECO:0000256" key="7">
    <source>
        <dbReference type="PROSITE-ProRule" id="PRU01091"/>
    </source>
</evidence>
<dbReference type="Gene3D" id="6.10.250.690">
    <property type="match status" value="1"/>
</dbReference>
<dbReference type="CDD" id="cd17574">
    <property type="entry name" value="REC_OmpR"/>
    <property type="match status" value="1"/>
</dbReference>
<evidence type="ECO:0000259" key="8">
    <source>
        <dbReference type="PROSITE" id="PS50110"/>
    </source>
</evidence>